<organism evidence="14 15">
    <name type="scientific">Speluncibacter jeojiensis</name>
    <dbReference type="NCBI Taxonomy" id="2710754"/>
    <lineage>
        <taxon>Bacteria</taxon>
        <taxon>Bacillati</taxon>
        <taxon>Actinomycetota</taxon>
        <taxon>Actinomycetes</taxon>
        <taxon>Mycobacteriales</taxon>
        <taxon>Speluncibacteraceae</taxon>
        <taxon>Speluncibacter</taxon>
    </lineage>
</organism>
<evidence type="ECO:0000256" key="1">
    <source>
        <dbReference type="ARBA" id="ARBA00004771"/>
    </source>
</evidence>
<keyword evidence="15" id="KW-1185">Reference proteome</keyword>
<evidence type="ECO:0000256" key="8">
    <source>
        <dbReference type="ARBA" id="ARBA00023098"/>
    </source>
</evidence>
<dbReference type="InterPro" id="IPR004255">
    <property type="entry name" value="O-acyltransferase_WSD1_N"/>
</dbReference>
<gene>
    <name evidence="14" type="ORF">NVS88_18090</name>
</gene>
<dbReference type="GO" id="GO:0051701">
    <property type="term" value="P:biological process involved in interaction with host"/>
    <property type="evidence" value="ECO:0007669"/>
    <property type="project" value="TreeGrafter"/>
</dbReference>
<keyword evidence="7 11" id="KW-0319">Glycerol metabolism</keyword>
<comment type="similarity">
    <text evidence="3 11">Belongs to the long-chain O-acyltransferase family.</text>
</comment>
<dbReference type="GO" id="GO:0005886">
    <property type="term" value="C:plasma membrane"/>
    <property type="evidence" value="ECO:0007669"/>
    <property type="project" value="TreeGrafter"/>
</dbReference>
<keyword evidence="6 11" id="KW-0808">Transferase</keyword>
<comment type="caution">
    <text evidence="14">The sequence shown here is derived from an EMBL/GenBank/DDBJ whole genome shotgun (WGS) entry which is preliminary data.</text>
</comment>
<name>A0A9X4M1V8_9ACTN</name>
<dbReference type="Pfam" id="PF03007">
    <property type="entry name" value="WS_DGAT_cat"/>
    <property type="match status" value="1"/>
</dbReference>
<dbReference type="GO" id="GO:0004144">
    <property type="term" value="F:diacylglycerol O-acyltransferase activity"/>
    <property type="evidence" value="ECO:0007669"/>
    <property type="project" value="UniProtKB-EC"/>
</dbReference>
<dbReference type="InterPro" id="IPR045034">
    <property type="entry name" value="O-acyltransferase_WSD1-like"/>
</dbReference>
<comment type="pathway">
    <text evidence="1 11">Glycerolipid metabolism; triacylglycerol biosynthesis.</text>
</comment>
<evidence type="ECO:0000256" key="2">
    <source>
        <dbReference type="ARBA" id="ARBA00005189"/>
    </source>
</evidence>
<evidence type="ECO:0000313" key="15">
    <source>
        <dbReference type="Proteomes" id="UP001152755"/>
    </source>
</evidence>
<accession>A0A9X4M1V8</accession>
<dbReference type="SUPFAM" id="SSF52777">
    <property type="entry name" value="CoA-dependent acyltransferases"/>
    <property type="match status" value="1"/>
</dbReference>
<evidence type="ECO:0000259" key="13">
    <source>
        <dbReference type="Pfam" id="PF06974"/>
    </source>
</evidence>
<dbReference type="Proteomes" id="UP001152755">
    <property type="component" value="Unassembled WGS sequence"/>
</dbReference>
<dbReference type="GO" id="GO:0001666">
    <property type="term" value="P:response to hypoxia"/>
    <property type="evidence" value="ECO:0007669"/>
    <property type="project" value="TreeGrafter"/>
</dbReference>
<evidence type="ECO:0000256" key="4">
    <source>
        <dbReference type="ARBA" id="ARBA00013244"/>
    </source>
</evidence>
<evidence type="ECO:0000256" key="9">
    <source>
        <dbReference type="ARBA" id="ARBA00023315"/>
    </source>
</evidence>
<dbReference type="InterPro" id="IPR014292">
    <property type="entry name" value="Acyl_transf_WS/DGAT"/>
</dbReference>
<dbReference type="EC" id="2.3.1.20" evidence="4 11"/>
<feature type="domain" description="O-acyltransferase WSD1-like N-terminal" evidence="12">
    <location>
        <begin position="7"/>
        <end position="267"/>
    </location>
</feature>
<keyword evidence="5 11" id="KW-0444">Lipid biosynthesis</keyword>
<feature type="domain" description="O-acyltransferase WSD1 C-terminal" evidence="13">
    <location>
        <begin position="309"/>
        <end position="454"/>
    </location>
</feature>
<evidence type="ECO:0000256" key="3">
    <source>
        <dbReference type="ARBA" id="ARBA00009587"/>
    </source>
</evidence>
<dbReference type="Pfam" id="PF06974">
    <property type="entry name" value="WS_DGAT_C"/>
    <property type="match status" value="1"/>
</dbReference>
<dbReference type="GO" id="GO:0071731">
    <property type="term" value="P:response to nitric oxide"/>
    <property type="evidence" value="ECO:0007669"/>
    <property type="project" value="TreeGrafter"/>
</dbReference>
<keyword evidence="8 11" id="KW-0443">Lipid metabolism</keyword>
<evidence type="ECO:0000259" key="12">
    <source>
        <dbReference type="Pfam" id="PF03007"/>
    </source>
</evidence>
<evidence type="ECO:0000256" key="5">
    <source>
        <dbReference type="ARBA" id="ARBA00022516"/>
    </source>
</evidence>
<dbReference type="RefSeq" id="WP_332520538.1">
    <property type="nucleotide sequence ID" value="NZ_JANRHA010000013.1"/>
</dbReference>
<dbReference type="AlphaFoldDB" id="A0A9X4M1V8"/>
<evidence type="ECO:0000256" key="7">
    <source>
        <dbReference type="ARBA" id="ARBA00022798"/>
    </source>
</evidence>
<evidence type="ECO:0000256" key="6">
    <source>
        <dbReference type="ARBA" id="ARBA00022679"/>
    </source>
</evidence>
<dbReference type="InterPro" id="IPR009721">
    <property type="entry name" value="O-acyltransferase_WSD1_C"/>
</dbReference>
<dbReference type="PANTHER" id="PTHR31650">
    <property type="entry name" value="O-ACYLTRANSFERASE (WSD1-LIKE) FAMILY PROTEIN"/>
    <property type="match status" value="1"/>
</dbReference>
<dbReference type="PANTHER" id="PTHR31650:SF1">
    <property type="entry name" value="WAX ESTER SYNTHASE_DIACYLGLYCEROL ACYLTRANSFERASE 4-RELATED"/>
    <property type="match status" value="1"/>
</dbReference>
<sequence>MALMPVTDSIFLLAESREHPMHVGGLELFAPPPGAGPDFAREVYDRLMTQTGVNPLFRKRPGRPVSSLGNLTWAQDTELDLEYHVRRSALPAPGRIRELLEMVSRLHGSLLDRHRPLWEMHVIEGLEDGRVAVYTKIHHAMLDGVSALRTLQRSLSTDPEARDCPAPWGLDRRVRRDPGPSLLGLNPLTLLGAGARLLGEVAGLAPATLRVAGSALREDGLVLPMSAPRTMFNVSIGGARRFAAQSWSYDRLKAVRAATGATLNDVVLAMCSGALRRYLLERGALPDAPLIAMVPVSMRALTEREEIGGNAVSSVLCNLGTHLVDPLARLAVIRNSMSQAKAVISEMTPLQSLVIAALTVAPLGLSPLPGFVDHTRPPFNVVISNVPGPRETMYWNGARLDGIYPMSIAMDGQALNITLASNGDSLDFGVVGCRTRVPHLQRILLHLENTLAELEKAVGAGA</sequence>
<dbReference type="GO" id="GO:0006071">
    <property type="term" value="P:glycerol metabolic process"/>
    <property type="evidence" value="ECO:0007669"/>
    <property type="project" value="UniProtKB-KW"/>
</dbReference>
<protein>
    <recommendedName>
        <fullName evidence="4 11">Diacylglycerol O-acyltransferase</fullName>
        <ecNumber evidence="4 11">2.3.1.20</ecNumber>
    </recommendedName>
</protein>
<proteinExistence type="inferred from homology"/>
<evidence type="ECO:0000256" key="10">
    <source>
        <dbReference type="ARBA" id="ARBA00048109"/>
    </source>
</evidence>
<comment type="pathway">
    <text evidence="2">Lipid metabolism.</text>
</comment>
<dbReference type="NCBIfam" id="TIGR02946">
    <property type="entry name" value="acyl_WS_DGAT"/>
    <property type="match status" value="1"/>
</dbReference>
<evidence type="ECO:0000313" key="14">
    <source>
        <dbReference type="EMBL" id="MDG3016468.1"/>
    </source>
</evidence>
<dbReference type="GO" id="GO:0019432">
    <property type="term" value="P:triglyceride biosynthetic process"/>
    <property type="evidence" value="ECO:0007669"/>
    <property type="project" value="TreeGrafter"/>
</dbReference>
<dbReference type="EMBL" id="JANRHA010000013">
    <property type="protein sequence ID" value="MDG3016468.1"/>
    <property type="molecule type" value="Genomic_DNA"/>
</dbReference>
<reference evidence="14" key="1">
    <citation type="submission" date="2022-08" db="EMBL/GenBank/DDBJ databases">
        <title>Genome analysis of Corynebacteriales strain.</title>
        <authorList>
            <person name="Lee S.D."/>
        </authorList>
    </citation>
    <scope>NUCLEOTIDE SEQUENCE</scope>
    <source>
        <strain evidence="14">D3-21</strain>
    </source>
</reference>
<keyword evidence="9 11" id="KW-0012">Acyltransferase</keyword>
<evidence type="ECO:0000256" key="11">
    <source>
        <dbReference type="RuleBase" id="RU361241"/>
    </source>
</evidence>
<comment type="catalytic activity">
    <reaction evidence="10 11">
        <text>an acyl-CoA + a 1,2-diacyl-sn-glycerol = a triacyl-sn-glycerol + CoA</text>
        <dbReference type="Rhea" id="RHEA:10868"/>
        <dbReference type="ChEBI" id="CHEBI:17815"/>
        <dbReference type="ChEBI" id="CHEBI:57287"/>
        <dbReference type="ChEBI" id="CHEBI:58342"/>
        <dbReference type="ChEBI" id="CHEBI:64615"/>
        <dbReference type="EC" id="2.3.1.20"/>
    </reaction>
</comment>